<comment type="similarity">
    <text evidence="4">Belongs to the cyclic nucleotide phosphodiesterase class-III family.</text>
</comment>
<accession>A0ABW3MBA4</accession>
<evidence type="ECO:0000313" key="6">
    <source>
        <dbReference type="EMBL" id="MFD1047561.1"/>
    </source>
</evidence>
<name>A0ABW3MBA4_9PSEU</name>
<evidence type="ECO:0000259" key="5">
    <source>
        <dbReference type="Pfam" id="PF00149"/>
    </source>
</evidence>
<evidence type="ECO:0000256" key="3">
    <source>
        <dbReference type="ARBA" id="ARBA00023004"/>
    </source>
</evidence>
<dbReference type="InterPro" id="IPR004843">
    <property type="entry name" value="Calcineurin-like_PHP"/>
</dbReference>
<keyword evidence="1" id="KW-0479">Metal-binding</keyword>
<keyword evidence="7" id="KW-1185">Reference proteome</keyword>
<organism evidence="6 7">
    <name type="scientific">Kibdelosporangium lantanae</name>
    <dbReference type="NCBI Taxonomy" id="1497396"/>
    <lineage>
        <taxon>Bacteria</taxon>
        <taxon>Bacillati</taxon>
        <taxon>Actinomycetota</taxon>
        <taxon>Actinomycetes</taxon>
        <taxon>Pseudonocardiales</taxon>
        <taxon>Pseudonocardiaceae</taxon>
        <taxon>Kibdelosporangium</taxon>
    </lineage>
</organism>
<dbReference type="EMBL" id="JBHTIS010001137">
    <property type="protein sequence ID" value="MFD1047561.1"/>
    <property type="molecule type" value="Genomic_DNA"/>
</dbReference>
<evidence type="ECO:0000313" key="7">
    <source>
        <dbReference type="Proteomes" id="UP001597045"/>
    </source>
</evidence>
<dbReference type="Pfam" id="PF00149">
    <property type="entry name" value="Metallophos"/>
    <property type="match status" value="1"/>
</dbReference>
<reference evidence="7" key="1">
    <citation type="journal article" date="2019" name="Int. J. Syst. Evol. Microbiol.">
        <title>The Global Catalogue of Microorganisms (GCM) 10K type strain sequencing project: providing services to taxonomists for standard genome sequencing and annotation.</title>
        <authorList>
            <consortium name="The Broad Institute Genomics Platform"/>
            <consortium name="The Broad Institute Genome Sequencing Center for Infectious Disease"/>
            <person name="Wu L."/>
            <person name="Ma J."/>
        </authorList>
    </citation>
    <scope>NUCLEOTIDE SEQUENCE [LARGE SCALE GENOMIC DNA]</scope>
    <source>
        <strain evidence="7">JCM 31486</strain>
    </source>
</reference>
<keyword evidence="3" id="KW-0408">Iron</keyword>
<evidence type="ECO:0000256" key="1">
    <source>
        <dbReference type="ARBA" id="ARBA00022723"/>
    </source>
</evidence>
<feature type="domain" description="Calcineurin-like phosphoesterase" evidence="5">
    <location>
        <begin position="4"/>
        <end position="186"/>
    </location>
</feature>
<comment type="caution">
    <text evidence="6">The sequence shown here is derived from an EMBL/GenBank/DDBJ whole genome shotgun (WGS) entry which is preliminary data.</text>
</comment>
<protein>
    <submittedName>
        <fullName evidence="6">Metallophosphoesterase</fullName>
    </submittedName>
</protein>
<gene>
    <name evidence="6" type="ORF">ACFQ1S_19465</name>
</gene>
<keyword evidence="2" id="KW-0378">Hydrolase</keyword>
<sequence>MIVLAHISDIHIDDQRSIDRATRVMSYLNTLPGPIDAILTTGDLADHGLHTEYLDVAKVLDSHWPVLHLPGNHDVRGPYREVLLDVPASTEPINQVAHVGGAVFALCDSSIPGQADGYLDDVTLAWLESVLAESGDAPVFVCFHHPPVLLHMPFVDGIKQSGEDRLAALVSRYPNVVALLCGHAHTGAASTFAGLPLPHDVPRALVRRAGTNTL</sequence>
<dbReference type="InterPro" id="IPR029052">
    <property type="entry name" value="Metallo-depent_PP-like"/>
</dbReference>
<dbReference type="Gene3D" id="3.60.21.10">
    <property type="match status" value="1"/>
</dbReference>
<dbReference type="PANTHER" id="PTHR42988:SF2">
    <property type="entry name" value="CYCLIC NUCLEOTIDE PHOSPHODIESTERASE CBUA0032-RELATED"/>
    <property type="match status" value="1"/>
</dbReference>
<dbReference type="SUPFAM" id="SSF56300">
    <property type="entry name" value="Metallo-dependent phosphatases"/>
    <property type="match status" value="1"/>
</dbReference>
<dbReference type="Proteomes" id="UP001597045">
    <property type="component" value="Unassembled WGS sequence"/>
</dbReference>
<dbReference type="PANTHER" id="PTHR42988">
    <property type="entry name" value="PHOSPHOHYDROLASE"/>
    <property type="match status" value="1"/>
</dbReference>
<evidence type="ECO:0000256" key="4">
    <source>
        <dbReference type="ARBA" id="ARBA00025742"/>
    </source>
</evidence>
<proteinExistence type="inferred from homology"/>
<dbReference type="InterPro" id="IPR050884">
    <property type="entry name" value="CNP_phosphodiesterase-III"/>
</dbReference>
<evidence type="ECO:0000256" key="2">
    <source>
        <dbReference type="ARBA" id="ARBA00022801"/>
    </source>
</evidence>